<dbReference type="RefSeq" id="WP_200225531.1">
    <property type="nucleotide sequence ID" value="NZ_NRRT01000001.1"/>
</dbReference>
<reference evidence="3" key="2">
    <citation type="journal article" date="2020" name="Microorganisms">
        <title>Osmotic Adaptation and Compatible Solute Biosynthesis of Phototrophic Bacteria as Revealed from Genome Analyses.</title>
        <authorList>
            <person name="Imhoff J.F."/>
            <person name="Rahn T."/>
            <person name="Kunzel S."/>
            <person name="Keller A."/>
            <person name="Neulinger S.C."/>
        </authorList>
    </citation>
    <scope>NUCLEOTIDE SEQUENCE</scope>
    <source>
        <strain evidence="3">IM 151</strain>
    </source>
</reference>
<proteinExistence type="predicted"/>
<protein>
    <submittedName>
        <fullName evidence="3">Uncharacterized protein</fullName>
    </submittedName>
</protein>
<comment type="caution">
    <text evidence="3">The sequence shown here is derived from an EMBL/GenBank/DDBJ whole genome shotgun (WGS) entry which is preliminary data.</text>
</comment>
<dbReference type="Proteomes" id="UP001041814">
    <property type="component" value="Unassembled WGS sequence"/>
</dbReference>
<feature type="signal peptide" evidence="2">
    <location>
        <begin position="1"/>
        <end position="20"/>
    </location>
</feature>
<evidence type="ECO:0000256" key="2">
    <source>
        <dbReference type="SAM" id="SignalP"/>
    </source>
</evidence>
<accession>A0ABS1DMY5</accession>
<feature type="region of interest" description="Disordered" evidence="1">
    <location>
        <begin position="29"/>
        <end position="59"/>
    </location>
</feature>
<keyword evidence="2" id="KW-0732">Signal</keyword>
<keyword evidence="4" id="KW-1185">Reference proteome</keyword>
<evidence type="ECO:0000313" key="4">
    <source>
        <dbReference type="Proteomes" id="UP001041814"/>
    </source>
</evidence>
<gene>
    <name evidence="3" type="ORF">CKO43_01095</name>
</gene>
<evidence type="ECO:0000313" key="3">
    <source>
        <dbReference type="EMBL" id="MBK1711373.1"/>
    </source>
</evidence>
<reference evidence="3" key="1">
    <citation type="submission" date="2017-08" db="EMBL/GenBank/DDBJ databases">
        <authorList>
            <person name="Imhoff J.F."/>
            <person name="Rahn T."/>
            <person name="Kuenzel S."/>
            <person name="Neulinger S.C."/>
        </authorList>
    </citation>
    <scope>NUCLEOTIDE SEQUENCE</scope>
    <source>
        <strain evidence="3">IM 151</strain>
    </source>
</reference>
<sequence length="73" mass="7395">MIRSSLVLAAMLLSFSAAQASDLGYHPALSKSRPTASGIDPSTFIPRHPAGGTVGHAPAADKVVQAAATPKAR</sequence>
<name>A0ABS1DMY5_RUBGE</name>
<evidence type="ECO:0000256" key="1">
    <source>
        <dbReference type="SAM" id="MobiDB-lite"/>
    </source>
</evidence>
<feature type="chain" id="PRO_5046777026" evidence="2">
    <location>
        <begin position="21"/>
        <end position="73"/>
    </location>
</feature>
<organism evidence="3 4">
    <name type="scientific">Rubrivivax gelatinosus</name>
    <name type="common">Rhodocyclus gelatinosus</name>
    <name type="synonym">Rhodopseudomonas gelatinosa</name>
    <dbReference type="NCBI Taxonomy" id="28068"/>
    <lineage>
        <taxon>Bacteria</taxon>
        <taxon>Pseudomonadati</taxon>
        <taxon>Pseudomonadota</taxon>
        <taxon>Betaproteobacteria</taxon>
        <taxon>Burkholderiales</taxon>
        <taxon>Sphaerotilaceae</taxon>
        <taxon>Rubrivivax</taxon>
    </lineage>
</organism>
<dbReference type="EMBL" id="NRRU01000002">
    <property type="protein sequence ID" value="MBK1711373.1"/>
    <property type="molecule type" value="Genomic_DNA"/>
</dbReference>